<dbReference type="HOGENOM" id="CLU_1652801_0_0_1"/>
<dbReference type="AlphaFoldDB" id="A0A0C3S2U3"/>
<protein>
    <submittedName>
        <fullName evidence="1">Uncharacterized protein</fullName>
    </submittedName>
</protein>
<dbReference type="Proteomes" id="UP000053257">
    <property type="component" value="Unassembled WGS sequence"/>
</dbReference>
<evidence type="ECO:0000313" key="1">
    <source>
        <dbReference type="EMBL" id="KIP02020.1"/>
    </source>
</evidence>
<accession>A0A0C3S2U3</accession>
<name>A0A0C3S2U3_PHLG1</name>
<gene>
    <name evidence="1" type="ORF">PHLGIDRAFT_38067</name>
</gene>
<keyword evidence="2" id="KW-1185">Reference proteome</keyword>
<dbReference type="OrthoDB" id="2803590at2759"/>
<organism evidence="1 2">
    <name type="scientific">Phlebiopsis gigantea (strain 11061_1 CR5-6)</name>
    <name type="common">White-rot fungus</name>
    <name type="synonym">Peniophora gigantea</name>
    <dbReference type="NCBI Taxonomy" id="745531"/>
    <lineage>
        <taxon>Eukaryota</taxon>
        <taxon>Fungi</taxon>
        <taxon>Dikarya</taxon>
        <taxon>Basidiomycota</taxon>
        <taxon>Agaricomycotina</taxon>
        <taxon>Agaricomycetes</taxon>
        <taxon>Polyporales</taxon>
        <taxon>Phanerochaetaceae</taxon>
        <taxon>Phlebiopsis</taxon>
    </lineage>
</organism>
<proteinExistence type="predicted"/>
<evidence type="ECO:0000313" key="2">
    <source>
        <dbReference type="Proteomes" id="UP000053257"/>
    </source>
</evidence>
<sequence>MAHVAALERILSTSKELKISFSAVQDEHLGNMGIRKGHLYLNLSACPSYVKQAHLDRLCDEINRIYRYVSMVFQSEAGPKMILDAVLLTVADAVADNGEKLPVAILPEFRLTTTDGVLIRNPKTSSKTWLTGTVDYCLCTYECMDAQGGSYILSLCNTQL</sequence>
<dbReference type="EMBL" id="KN840712">
    <property type="protein sequence ID" value="KIP02020.1"/>
    <property type="molecule type" value="Genomic_DNA"/>
</dbReference>
<reference evidence="1 2" key="1">
    <citation type="journal article" date="2014" name="PLoS Genet.">
        <title>Analysis of the Phlebiopsis gigantea genome, transcriptome and secretome provides insight into its pioneer colonization strategies of wood.</title>
        <authorList>
            <person name="Hori C."/>
            <person name="Ishida T."/>
            <person name="Igarashi K."/>
            <person name="Samejima M."/>
            <person name="Suzuki H."/>
            <person name="Master E."/>
            <person name="Ferreira P."/>
            <person name="Ruiz-Duenas F.J."/>
            <person name="Held B."/>
            <person name="Canessa P."/>
            <person name="Larrondo L.F."/>
            <person name="Schmoll M."/>
            <person name="Druzhinina I.S."/>
            <person name="Kubicek C.P."/>
            <person name="Gaskell J.A."/>
            <person name="Kersten P."/>
            <person name="St John F."/>
            <person name="Glasner J."/>
            <person name="Sabat G."/>
            <person name="Splinter BonDurant S."/>
            <person name="Syed K."/>
            <person name="Yadav J."/>
            <person name="Mgbeahuruike A.C."/>
            <person name="Kovalchuk A."/>
            <person name="Asiegbu F.O."/>
            <person name="Lackner G."/>
            <person name="Hoffmeister D."/>
            <person name="Rencoret J."/>
            <person name="Gutierrez A."/>
            <person name="Sun H."/>
            <person name="Lindquist E."/>
            <person name="Barry K."/>
            <person name="Riley R."/>
            <person name="Grigoriev I.V."/>
            <person name="Henrissat B."/>
            <person name="Kues U."/>
            <person name="Berka R.M."/>
            <person name="Martinez A.T."/>
            <person name="Covert S.F."/>
            <person name="Blanchette R.A."/>
            <person name="Cullen D."/>
        </authorList>
    </citation>
    <scope>NUCLEOTIDE SEQUENCE [LARGE SCALE GENOMIC DNA]</scope>
    <source>
        <strain evidence="1 2">11061_1 CR5-6</strain>
    </source>
</reference>